<dbReference type="RefSeq" id="WP_253653975.1">
    <property type="nucleotide sequence ID" value="NZ_BAAAOE010000003.1"/>
</dbReference>
<evidence type="ECO:0000313" key="3">
    <source>
        <dbReference type="EMBL" id="MCP2160369.1"/>
    </source>
</evidence>
<sequence>MSVDTPVPGSGAAAPPADREPDPRPRRRTDPGRTARGRFLRRVWRLHFYAGMIAGPVLLLLALTGVVILYTDPIQSVLHRDLFSVSERASTVDLDRQVASAVASIGDGAEVVSVTPPQAADRSTRVDVLRDGWDTARSVYVDPYTGTVLGSMKEGDDLVGLVNRLHGFLNNDAVTVPLPSLAHLVDPTNHPSAVVDIPLGSLVIEIVTVWTLVLAISGIYLWWPRRSEKGKRLFSVRWSKGGRVRWRDLHAVSGVGLAGILVAFVVSGMPWSDYWGEDWRAVASTVTPSAEPEYTSSPVTIGELDRFGRQIVWSDRDRAVAASDPTWTEGPATIDWDAVARIGREEGMVPGYSIFPPATSSQGGSALGAVTLVNHWPQRLDEQRTVFLDRFSGRTLGETTAADSGILARATDFGVNMHMGTQYGVVTRVAATLGCLLVVASLVTSYAMWWRRRPTGTAGLPRTSARRDTTHTRGSIGLVVIAALLAVVYPSFGLSVVAILVLDAGRQYFVARRRSRAAGEVLI</sequence>
<dbReference type="PANTHER" id="PTHR34219">
    <property type="entry name" value="IRON-REGULATED INNER MEMBRANE PROTEIN-RELATED"/>
    <property type="match status" value="1"/>
</dbReference>
<dbReference type="Pfam" id="PF03929">
    <property type="entry name" value="PepSY_TM"/>
    <property type="match status" value="1"/>
</dbReference>
<gene>
    <name evidence="3" type="ORF">LX12_001556</name>
</gene>
<dbReference type="PANTHER" id="PTHR34219:SF1">
    <property type="entry name" value="PEPSY DOMAIN-CONTAINING PROTEIN"/>
    <property type="match status" value="1"/>
</dbReference>
<feature type="compositionally biased region" description="Basic and acidic residues" evidence="1">
    <location>
        <begin position="17"/>
        <end position="33"/>
    </location>
</feature>
<keyword evidence="2" id="KW-1133">Transmembrane helix</keyword>
<organism evidence="3 4">
    <name type="scientific">Williamsia serinedens</name>
    <dbReference type="NCBI Taxonomy" id="391736"/>
    <lineage>
        <taxon>Bacteria</taxon>
        <taxon>Bacillati</taxon>
        <taxon>Actinomycetota</taxon>
        <taxon>Actinomycetes</taxon>
        <taxon>Mycobacteriales</taxon>
        <taxon>Nocardiaceae</taxon>
        <taxon>Williamsia</taxon>
    </lineage>
</organism>
<feature type="transmembrane region" description="Helical" evidence="2">
    <location>
        <begin position="249"/>
        <end position="271"/>
    </location>
</feature>
<keyword evidence="2" id="KW-0812">Transmembrane</keyword>
<reference evidence="3 4" key="1">
    <citation type="submission" date="2022-06" db="EMBL/GenBank/DDBJ databases">
        <title>Genomic Encyclopedia of Archaeal and Bacterial Type Strains, Phase II (KMG-II): from individual species to whole genera.</title>
        <authorList>
            <person name="Goeker M."/>
        </authorList>
    </citation>
    <scope>NUCLEOTIDE SEQUENCE [LARGE SCALE GENOMIC DNA]</scope>
    <source>
        <strain evidence="3 4">DSM 45037</strain>
    </source>
</reference>
<comment type="caution">
    <text evidence="3">The sequence shown here is derived from an EMBL/GenBank/DDBJ whole genome shotgun (WGS) entry which is preliminary data.</text>
</comment>
<feature type="transmembrane region" description="Helical" evidence="2">
    <location>
        <begin position="202"/>
        <end position="223"/>
    </location>
</feature>
<dbReference type="EMBL" id="JAMTCG010000003">
    <property type="protein sequence ID" value="MCP2160369.1"/>
    <property type="molecule type" value="Genomic_DNA"/>
</dbReference>
<keyword evidence="2" id="KW-0472">Membrane</keyword>
<name>A0ABT1GZE4_9NOCA</name>
<evidence type="ECO:0000256" key="2">
    <source>
        <dbReference type="SAM" id="Phobius"/>
    </source>
</evidence>
<dbReference type="Proteomes" id="UP001205740">
    <property type="component" value="Unassembled WGS sequence"/>
</dbReference>
<evidence type="ECO:0000313" key="4">
    <source>
        <dbReference type="Proteomes" id="UP001205740"/>
    </source>
</evidence>
<feature type="transmembrane region" description="Helical" evidence="2">
    <location>
        <begin position="425"/>
        <end position="449"/>
    </location>
</feature>
<dbReference type="InterPro" id="IPR005625">
    <property type="entry name" value="PepSY-ass_TM"/>
</dbReference>
<keyword evidence="4" id="KW-1185">Reference proteome</keyword>
<feature type="compositionally biased region" description="Low complexity" evidence="1">
    <location>
        <begin position="1"/>
        <end position="16"/>
    </location>
</feature>
<feature type="transmembrane region" description="Helical" evidence="2">
    <location>
        <begin position="476"/>
        <end position="502"/>
    </location>
</feature>
<feature type="transmembrane region" description="Helical" evidence="2">
    <location>
        <begin position="46"/>
        <end position="70"/>
    </location>
</feature>
<feature type="region of interest" description="Disordered" evidence="1">
    <location>
        <begin position="1"/>
        <end position="34"/>
    </location>
</feature>
<evidence type="ECO:0000256" key="1">
    <source>
        <dbReference type="SAM" id="MobiDB-lite"/>
    </source>
</evidence>
<accession>A0ABT1GZE4</accession>
<proteinExistence type="predicted"/>
<protein>
    <submittedName>
        <fullName evidence="3">Iron-regulated membrane protein</fullName>
    </submittedName>
</protein>